<gene>
    <name evidence="3" type="ORF">N7539_001519</name>
</gene>
<comment type="caution">
    <text evidence="3">The sequence shown here is derived from an EMBL/GenBank/DDBJ whole genome shotgun (WGS) entry which is preliminary data.</text>
</comment>
<accession>A0A9X0BZT9</accession>
<evidence type="ECO:0000313" key="4">
    <source>
        <dbReference type="Proteomes" id="UP001148312"/>
    </source>
</evidence>
<name>A0A9X0BZT9_9EURO</name>
<feature type="region of interest" description="Disordered" evidence="1">
    <location>
        <begin position="38"/>
        <end position="63"/>
    </location>
</feature>
<reference evidence="3" key="2">
    <citation type="journal article" date="2023" name="IMA Fungus">
        <title>Comparative genomic study of the Penicillium genus elucidates a diverse pangenome and 15 lateral gene transfer events.</title>
        <authorList>
            <person name="Petersen C."/>
            <person name="Sorensen T."/>
            <person name="Nielsen M.R."/>
            <person name="Sondergaard T.E."/>
            <person name="Sorensen J.L."/>
            <person name="Fitzpatrick D.A."/>
            <person name="Frisvad J.C."/>
            <person name="Nielsen K.L."/>
        </authorList>
    </citation>
    <scope>NUCLEOTIDE SEQUENCE</scope>
    <source>
        <strain evidence="3">IBT 30728</strain>
    </source>
</reference>
<feature type="chain" id="PRO_5040905712" evidence="2">
    <location>
        <begin position="27"/>
        <end position="96"/>
    </location>
</feature>
<dbReference type="RefSeq" id="XP_056793153.1">
    <property type="nucleotide sequence ID" value="XM_056931122.1"/>
</dbReference>
<keyword evidence="4" id="KW-1185">Reference proteome</keyword>
<dbReference type="AlphaFoldDB" id="A0A9X0BZT9"/>
<proteinExistence type="predicted"/>
<reference evidence="3" key="1">
    <citation type="submission" date="2022-12" db="EMBL/GenBank/DDBJ databases">
        <authorList>
            <person name="Petersen C."/>
        </authorList>
    </citation>
    <scope>NUCLEOTIDE SEQUENCE</scope>
    <source>
        <strain evidence="3">IBT 30728</strain>
    </source>
</reference>
<keyword evidence="2" id="KW-0732">Signal</keyword>
<dbReference type="Proteomes" id="UP001148312">
    <property type="component" value="Unassembled WGS sequence"/>
</dbReference>
<evidence type="ECO:0000256" key="1">
    <source>
        <dbReference type="SAM" id="MobiDB-lite"/>
    </source>
</evidence>
<feature type="signal peptide" evidence="2">
    <location>
        <begin position="1"/>
        <end position="26"/>
    </location>
</feature>
<evidence type="ECO:0000313" key="3">
    <source>
        <dbReference type="EMBL" id="KAJ5492773.1"/>
    </source>
</evidence>
<dbReference type="GeneID" id="81621371"/>
<evidence type="ECO:0000256" key="2">
    <source>
        <dbReference type="SAM" id="SignalP"/>
    </source>
</evidence>
<sequence length="96" mass="10533">MFKALSALRSFCLILDSSWFCEEAEKVPVFSEPLAGLEIDHRRRDRTSQQQGEDMGLSSSSPYPSVAMAAEIVPSASRPMTSQMAMNHRVDAGLGL</sequence>
<feature type="compositionally biased region" description="Polar residues" evidence="1">
    <location>
        <begin position="48"/>
        <end position="63"/>
    </location>
</feature>
<dbReference type="EMBL" id="JAPWDQ010000002">
    <property type="protein sequence ID" value="KAJ5492773.1"/>
    <property type="molecule type" value="Genomic_DNA"/>
</dbReference>
<protein>
    <submittedName>
        <fullName evidence="3">Mutanase</fullName>
    </submittedName>
</protein>
<organism evidence="3 4">
    <name type="scientific">Penicillium diatomitis</name>
    <dbReference type="NCBI Taxonomy" id="2819901"/>
    <lineage>
        <taxon>Eukaryota</taxon>
        <taxon>Fungi</taxon>
        <taxon>Dikarya</taxon>
        <taxon>Ascomycota</taxon>
        <taxon>Pezizomycotina</taxon>
        <taxon>Eurotiomycetes</taxon>
        <taxon>Eurotiomycetidae</taxon>
        <taxon>Eurotiales</taxon>
        <taxon>Aspergillaceae</taxon>
        <taxon>Penicillium</taxon>
    </lineage>
</organism>